<dbReference type="Pfam" id="PF00211">
    <property type="entry name" value="Guanylate_cyc"/>
    <property type="match status" value="1"/>
</dbReference>
<evidence type="ECO:0000259" key="2">
    <source>
        <dbReference type="PROSITE" id="PS50125"/>
    </source>
</evidence>
<dbReference type="GO" id="GO:0004016">
    <property type="term" value="F:adenylate cyclase activity"/>
    <property type="evidence" value="ECO:0007669"/>
    <property type="project" value="UniProtKB-ARBA"/>
</dbReference>
<gene>
    <name evidence="3" type="ORF">J3U87_22890</name>
</gene>
<dbReference type="CDD" id="cd07302">
    <property type="entry name" value="CHD"/>
    <property type="match status" value="1"/>
</dbReference>
<dbReference type="KEGG" id="scor:J3U87_22890"/>
<dbReference type="SMART" id="SM00044">
    <property type="entry name" value="CYCc"/>
    <property type="match status" value="1"/>
</dbReference>
<sequence>MPNDTRPLPQEKPVQDASKSESGGLFQREESVLARAQAVLDDSGTDDPAQLREEMALLAKGYRKLLRQTERLTRISDRRQNKYYRVSNDLEFHLERHVGEAIKDEILKAPLSVERVRMRELVVAFLDIRGFSSFAESLEPDQVIHFLKSYYEYSLAIVHEHGGLVKCFMGDGVMLVFGFRHPETASDRALACARQLVEHLPRFRERCGWPIQVGIGLHHGPTAVGTIGTDKRAELAVIGSTVNIASRIESMTKQLKLPVLFSESFKDHLRNTEEGIVQAAEVTLRGLTKSSRLYTFEDLLLDENA</sequence>
<feature type="region of interest" description="Disordered" evidence="1">
    <location>
        <begin position="1"/>
        <end position="26"/>
    </location>
</feature>
<keyword evidence="4" id="KW-1185">Reference proteome</keyword>
<accession>A0A8A4TFY4</accession>
<evidence type="ECO:0000313" key="3">
    <source>
        <dbReference type="EMBL" id="QTD48437.1"/>
    </source>
</evidence>
<dbReference type="InterPro" id="IPR050697">
    <property type="entry name" value="Adenylyl/Guanylyl_Cyclase_3/4"/>
</dbReference>
<organism evidence="3 4">
    <name type="scientific">Sulfidibacter corallicola</name>
    <dbReference type="NCBI Taxonomy" id="2818388"/>
    <lineage>
        <taxon>Bacteria</taxon>
        <taxon>Pseudomonadati</taxon>
        <taxon>Acidobacteriota</taxon>
        <taxon>Holophagae</taxon>
        <taxon>Acanthopleuribacterales</taxon>
        <taxon>Acanthopleuribacteraceae</taxon>
        <taxon>Sulfidibacter</taxon>
    </lineage>
</organism>
<dbReference type="RefSeq" id="WP_237378087.1">
    <property type="nucleotide sequence ID" value="NZ_CP071793.1"/>
</dbReference>
<feature type="domain" description="Guanylate cyclase" evidence="2">
    <location>
        <begin position="122"/>
        <end position="249"/>
    </location>
</feature>
<dbReference type="EMBL" id="CP071793">
    <property type="protein sequence ID" value="QTD48437.1"/>
    <property type="molecule type" value="Genomic_DNA"/>
</dbReference>
<dbReference type="SUPFAM" id="SSF55073">
    <property type="entry name" value="Nucleotide cyclase"/>
    <property type="match status" value="1"/>
</dbReference>
<evidence type="ECO:0000256" key="1">
    <source>
        <dbReference type="SAM" id="MobiDB-lite"/>
    </source>
</evidence>
<dbReference type="GO" id="GO:0035556">
    <property type="term" value="P:intracellular signal transduction"/>
    <property type="evidence" value="ECO:0007669"/>
    <property type="project" value="InterPro"/>
</dbReference>
<dbReference type="Gene3D" id="3.30.70.1230">
    <property type="entry name" value="Nucleotide cyclase"/>
    <property type="match status" value="1"/>
</dbReference>
<protein>
    <submittedName>
        <fullName evidence="3">Adenylate/guanylate cyclase domain-containing protein</fullName>
    </submittedName>
</protein>
<dbReference type="PANTHER" id="PTHR43081:SF1">
    <property type="entry name" value="ADENYLATE CYCLASE, TERMINAL-DIFFERENTIATION SPECIFIC"/>
    <property type="match status" value="1"/>
</dbReference>
<evidence type="ECO:0000313" key="4">
    <source>
        <dbReference type="Proteomes" id="UP000663929"/>
    </source>
</evidence>
<dbReference type="Proteomes" id="UP000663929">
    <property type="component" value="Chromosome"/>
</dbReference>
<dbReference type="GO" id="GO:0009190">
    <property type="term" value="P:cyclic nucleotide biosynthetic process"/>
    <property type="evidence" value="ECO:0007669"/>
    <property type="project" value="InterPro"/>
</dbReference>
<proteinExistence type="predicted"/>
<name>A0A8A4TFY4_SULCO</name>
<dbReference type="AlphaFoldDB" id="A0A8A4TFY4"/>
<dbReference type="InterPro" id="IPR001054">
    <property type="entry name" value="A/G_cyclase"/>
</dbReference>
<dbReference type="PROSITE" id="PS50125">
    <property type="entry name" value="GUANYLATE_CYCLASE_2"/>
    <property type="match status" value="1"/>
</dbReference>
<dbReference type="InterPro" id="IPR029787">
    <property type="entry name" value="Nucleotide_cyclase"/>
</dbReference>
<reference evidence="3" key="1">
    <citation type="submission" date="2021-03" db="EMBL/GenBank/DDBJ databases">
        <title>Acanthopleuribacteraceae sp. M133.</title>
        <authorList>
            <person name="Wang G."/>
        </authorList>
    </citation>
    <scope>NUCLEOTIDE SEQUENCE</scope>
    <source>
        <strain evidence="3">M133</strain>
    </source>
</reference>
<dbReference type="PANTHER" id="PTHR43081">
    <property type="entry name" value="ADENYLATE CYCLASE, TERMINAL-DIFFERENTIATION SPECIFIC-RELATED"/>
    <property type="match status" value="1"/>
</dbReference>